<name>A0A9D1XUU7_9BACT</name>
<dbReference type="Pfam" id="PF02687">
    <property type="entry name" value="FtsX"/>
    <property type="match status" value="2"/>
</dbReference>
<feature type="transmembrane region" description="Helical" evidence="6">
    <location>
        <begin position="324"/>
        <end position="342"/>
    </location>
</feature>
<feature type="domain" description="ABC3 transporter permease C-terminal" evidence="7">
    <location>
        <begin position="674"/>
        <end position="786"/>
    </location>
</feature>
<accession>A0A9D1XUU7</accession>
<reference evidence="8" key="1">
    <citation type="journal article" date="2021" name="PeerJ">
        <title>Extensive microbial diversity within the chicken gut microbiome revealed by metagenomics and culture.</title>
        <authorList>
            <person name="Gilroy R."/>
            <person name="Ravi A."/>
            <person name="Getino M."/>
            <person name="Pursley I."/>
            <person name="Horton D.L."/>
            <person name="Alikhan N.F."/>
            <person name="Baker D."/>
            <person name="Gharbi K."/>
            <person name="Hall N."/>
            <person name="Watson M."/>
            <person name="Adriaenssens E.M."/>
            <person name="Foster-Nyarko E."/>
            <person name="Jarju S."/>
            <person name="Secka A."/>
            <person name="Antonio M."/>
            <person name="Oren A."/>
            <person name="Chaudhuri R.R."/>
            <person name="La Ragione R."/>
            <person name="Hildebrand F."/>
            <person name="Pallen M.J."/>
        </authorList>
    </citation>
    <scope>NUCLEOTIDE SEQUENCE</scope>
    <source>
        <strain evidence="8">ChiHecec2B26-12326</strain>
    </source>
</reference>
<feature type="transmembrane region" description="Helical" evidence="6">
    <location>
        <begin position="754"/>
        <end position="774"/>
    </location>
</feature>
<reference evidence="8" key="2">
    <citation type="submission" date="2021-04" db="EMBL/GenBank/DDBJ databases">
        <authorList>
            <person name="Gilroy R."/>
        </authorList>
    </citation>
    <scope>NUCLEOTIDE SEQUENCE</scope>
    <source>
        <strain evidence="8">ChiHecec2B26-12326</strain>
    </source>
</reference>
<keyword evidence="2" id="KW-1003">Cell membrane</keyword>
<evidence type="ECO:0000256" key="3">
    <source>
        <dbReference type="ARBA" id="ARBA00022692"/>
    </source>
</evidence>
<feature type="transmembrane region" description="Helical" evidence="6">
    <location>
        <begin position="362"/>
        <end position="386"/>
    </location>
</feature>
<feature type="transmembrane region" description="Helical" evidence="6">
    <location>
        <begin position="21"/>
        <end position="43"/>
    </location>
</feature>
<dbReference type="GO" id="GO:0022857">
    <property type="term" value="F:transmembrane transporter activity"/>
    <property type="evidence" value="ECO:0007669"/>
    <property type="project" value="TreeGrafter"/>
</dbReference>
<sequence length="793" mass="89347">MTNITLKLIFRSWWRNKLFAVISLLSLTVGIACTNLLITYVIYEAGIEADNPNKPRIVYMAQDSPLTSGEQVSFIVGDIPTRLKAEYPEVEDYLRMSVTDDPFILIGENKFDPITILSADPSLPRFFPYETVAGDLEKALSTPGMIALTETQARRFFGSEDPIGQVLRTQSTYTRGDKTYEVAAVVKEYPRAYLDFDALVGADDSFNGGVTLLLVNDRFDRESFAEKLKADKVPTFQGEVGRYYFYTLQESYFQDETYTQEYIPYIHRNQKDLLYVGLFSAILILAIACFNYVNLSFTRVLQQVKMIYTQKMMGASPGEIRRQLFLDTFLTVCAAFLLSLPLMLDFLPTFNRMMSGRVSIGFFLSGAVLPVILLFILALSVIPAFYMSQRIVALSHAGYRELASGGRKQRLITALSIAQFAISIGLVFATITVRGQLALTQANGDRYRGLIEVTDWSGEHIQAFAQEISGDPAIEEMSLAKGALFNFMLRQLVLKDEQGNERFYTLAQFAGDSTFLRITRQRVLRGMSEREALQRYAMPVYINERYAEVLVPKGENPVGKPVRMYDAEFGKNDMGLEKKGADSQAIIAGVIENLYTGTLRQEVHPALTYLNSKEPDHVALLRVRDEGKAETIDRIRAAWEKVNPNEPVIYQDLYEEFMRMNQKTIQLAELLTLYSVISLVLTASGLFGMALYAIERRTKEIGIRKVNGASTGEILRMLNLRFVGWVGVAFVIAIPVTWYFLGEWLKSFVYRIDVSPWTALLSGCAVLLVTLLTVSGHSYRAATRNPVKALRSE</sequence>
<keyword evidence="5 6" id="KW-0472">Membrane</keyword>
<protein>
    <submittedName>
        <fullName evidence="8">ABC transporter permease</fullName>
    </submittedName>
</protein>
<feature type="transmembrane region" description="Helical" evidence="6">
    <location>
        <begin position="722"/>
        <end position="742"/>
    </location>
</feature>
<keyword evidence="3 6" id="KW-0812">Transmembrane</keyword>
<evidence type="ECO:0000259" key="7">
    <source>
        <dbReference type="Pfam" id="PF02687"/>
    </source>
</evidence>
<evidence type="ECO:0000313" key="9">
    <source>
        <dbReference type="Proteomes" id="UP000823847"/>
    </source>
</evidence>
<feature type="transmembrane region" description="Helical" evidence="6">
    <location>
        <begin position="411"/>
        <end position="431"/>
    </location>
</feature>
<evidence type="ECO:0000256" key="2">
    <source>
        <dbReference type="ARBA" id="ARBA00022475"/>
    </source>
</evidence>
<evidence type="ECO:0000256" key="1">
    <source>
        <dbReference type="ARBA" id="ARBA00004651"/>
    </source>
</evidence>
<dbReference type="PANTHER" id="PTHR30572">
    <property type="entry name" value="MEMBRANE COMPONENT OF TRANSPORTER-RELATED"/>
    <property type="match status" value="1"/>
</dbReference>
<comment type="subcellular location">
    <subcellularLocation>
        <location evidence="1">Cell membrane</location>
        <topology evidence="1">Multi-pass membrane protein</topology>
    </subcellularLocation>
</comment>
<dbReference type="EMBL" id="DXEN01000056">
    <property type="protein sequence ID" value="HIX86434.1"/>
    <property type="molecule type" value="Genomic_DNA"/>
</dbReference>
<gene>
    <name evidence="8" type="ORF">H9848_07490</name>
</gene>
<evidence type="ECO:0000256" key="4">
    <source>
        <dbReference type="ARBA" id="ARBA00022989"/>
    </source>
</evidence>
<dbReference type="AlphaFoldDB" id="A0A9D1XUU7"/>
<dbReference type="Proteomes" id="UP000823847">
    <property type="component" value="Unassembled WGS sequence"/>
</dbReference>
<organism evidence="8 9">
    <name type="scientific">Candidatus Parabacteroides intestinigallinarum</name>
    <dbReference type="NCBI Taxonomy" id="2838722"/>
    <lineage>
        <taxon>Bacteria</taxon>
        <taxon>Pseudomonadati</taxon>
        <taxon>Bacteroidota</taxon>
        <taxon>Bacteroidia</taxon>
        <taxon>Bacteroidales</taxon>
        <taxon>Tannerellaceae</taxon>
        <taxon>Parabacteroides</taxon>
    </lineage>
</organism>
<dbReference type="PROSITE" id="PS51257">
    <property type="entry name" value="PROKAR_LIPOPROTEIN"/>
    <property type="match status" value="1"/>
</dbReference>
<dbReference type="InterPro" id="IPR003838">
    <property type="entry name" value="ABC3_permease_C"/>
</dbReference>
<dbReference type="GO" id="GO:0005886">
    <property type="term" value="C:plasma membrane"/>
    <property type="evidence" value="ECO:0007669"/>
    <property type="project" value="UniProtKB-SubCell"/>
</dbReference>
<comment type="caution">
    <text evidence="8">The sequence shown here is derived from an EMBL/GenBank/DDBJ whole genome shotgun (WGS) entry which is preliminary data.</text>
</comment>
<feature type="transmembrane region" description="Helical" evidence="6">
    <location>
        <begin position="273"/>
        <end position="293"/>
    </location>
</feature>
<evidence type="ECO:0000313" key="8">
    <source>
        <dbReference type="EMBL" id="HIX86434.1"/>
    </source>
</evidence>
<feature type="domain" description="ABC3 transporter permease C-terminal" evidence="7">
    <location>
        <begin position="279"/>
        <end position="392"/>
    </location>
</feature>
<dbReference type="PANTHER" id="PTHR30572:SF18">
    <property type="entry name" value="ABC-TYPE MACROLIDE FAMILY EXPORT SYSTEM PERMEASE COMPONENT 2"/>
    <property type="match status" value="1"/>
</dbReference>
<proteinExistence type="predicted"/>
<evidence type="ECO:0000256" key="6">
    <source>
        <dbReference type="SAM" id="Phobius"/>
    </source>
</evidence>
<feature type="transmembrane region" description="Helical" evidence="6">
    <location>
        <begin position="671"/>
        <end position="694"/>
    </location>
</feature>
<keyword evidence="4 6" id="KW-1133">Transmembrane helix</keyword>
<evidence type="ECO:0000256" key="5">
    <source>
        <dbReference type="ARBA" id="ARBA00023136"/>
    </source>
</evidence>
<dbReference type="InterPro" id="IPR050250">
    <property type="entry name" value="Macrolide_Exporter_MacB"/>
</dbReference>